<sequence length="278" mass="31746">MKQAMSTIIMNMADNVLRKVIGEKIALGIWTKLNHLYMAKSTATKIFLKGRFYGFKMNVVNSLEQNLDELNKIVLSLTNMGETIKEEDQVVILLNGLPDQLKEMRTVIMYNRDTLTLEDVMSTLRFRDAELNWQKAARQESRQDESLFARGRNLRRNNSRDWFTDYEEINRGNVVMGNDHKCQVTGIGSIAIGSFDGTIITLMKVRHIPNLKRNLISLGTLDDEGCEYKTSNGFMRITKGFMLVLKGTKRHGLYFLNGQTIMPAYATSINKCVSETQL</sequence>
<name>A0A803Q1Y9_CANSA</name>
<reference evidence="2" key="1">
    <citation type="submission" date="2018-11" db="EMBL/GenBank/DDBJ databases">
        <authorList>
            <person name="Grassa J C."/>
        </authorList>
    </citation>
    <scope>NUCLEOTIDE SEQUENCE [LARGE SCALE GENOMIC DNA]</scope>
</reference>
<keyword evidence="3" id="KW-1185">Reference proteome</keyword>
<dbReference type="AlphaFoldDB" id="A0A803Q1Y9"/>
<evidence type="ECO:0000313" key="3">
    <source>
        <dbReference type="Proteomes" id="UP000596661"/>
    </source>
</evidence>
<evidence type="ECO:0000259" key="1">
    <source>
        <dbReference type="Pfam" id="PF22936"/>
    </source>
</evidence>
<accession>A0A803Q1Y9</accession>
<dbReference type="InterPro" id="IPR054722">
    <property type="entry name" value="PolX-like_BBD"/>
</dbReference>
<proteinExistence type="predicted"/>
<feature type="domain" description="Retrovirus-related Pol polyprotein from transposon TNT 1-94-like beta-barrel" evidence="1">
    <location>
        <begin position="158"/>
        <end position="226"/>
    </location>
</feature>
<evidence type="ECO:0000313" key="2">
    <source>
        <dbReference type="EnsemblPlants" id="cds.evm.model.07.1262"/>
    </source>
</evidence>
<protein>
    <recommendedName>
        <fullName evidence="1">Retrovirus-related Pol polyprotein from transposon TNT 1-94-like beta-barrel domain-containing protein</fullName>
    </recommendedName>
</protein>
<dbReference type="PANTHER" id="PTHR47592">
    <property type="entry name" value="PBF68 PROTEIN"/>
    <property type="match status" value="1"/>
</dbReference>
<dbReference type="OMA" id="AMSTIIM"/>
<dbReference type="Gramene" id="evm.model.07.1262">
    <property type="protein sequence ID" value="cds.evm.model.07.1262"/>
    <property type="gene ID" value="evm.TU.07.1262"/>
</dbReference>
<dbReference type="EnsemblPlants" id="evm.model.07.1262">
    <property type="protein sequence ID" value="cds.evm.model.07.1262"/>
    <property type="gene ID" value="evm.TU.07.1262"/>
</dbReference>
<dbReference type="Pfam" id="PF22936">
    <property type="entry name" value="Pol_BBD"/>
    <property type="match status" value="1"/>
</dbReference>
<dbReference type="EMBL" id="UZAU01000659">
    <property type="status" value="NOT_ANNOTATED_CDS"/>
    <property type="molecule type" value="Genomic_DNA"/>
</dbReference>
<dbReference type="Proteomes" id="UP000596661">
    <property type="component" value="Chromosome 7"/>
</dbReference>
<organism evidence="2 3">
    <name type="scientific">Cannabis sativa</name>
    <name type="common">Hemp</name>
    <name type="synonym">Marijuana</name>
    <dbReference type="NCBI Taxonomy" id="3483"/>
    <lineage>
        <taxon>Eukaryota</taxon>
        <taxon>Viridiplantae</taxon>
        <taxon>Streptophyta</taxon>
        <taxon>Embryophyta</taxon>
        <taxon>Tracheophyta</taxon>
        <taxon>Spermatophyta</taxon>
        <taxon>Magnoliopsida</taxon>
        <taxon>eudicotyledons</taxon>
        <taxon>Gunneridae</taxon>
        <taxon>Pentapetalae</taxon>
        <taxon>rosids</taxon>
        <taxon>fabids</taxon>
        <taxon>Rosales</taxon>
        <taxon>Cannabaceae</taxon>
        <taxon>Cannabis</taxon>
    </lineage>
</organism>
<reference evidence="2" key="2">
    <citation type="submission" date="2021-03" db="UniProtKB">
        <authorList>
            <consortium name="EnsemblPlants"/>
        </authorList>
    </citation>
    <scope>IDENTIFICATION</scope>
</reference>
<dbReference type="Pfam" id="PF14223">
    <property type="entry name" value="Retrotran_gag_2"/>
    <property type="match status" value="1"/>
</dbReference>